<name>A0A919MAV7_9ACTN</name>
<organism evidence="1 2">
    <name type="scientific">Actinoplanes cyaneus</name>
    <dbReference type="NCBI Taxonomy" id="52696"/>
    <lineage>
        <taxon>Bacteria</taxon>
        <taxon>Bacillati</taxon>
        <taxon>Actinomycetota</taxon>
        <taxon>Actinomycetes</taxon>
        <taxon>Micromonosporales</taxon>
        <taxon>Micromonosporaceae</taxon>
        <taxon>Actinoplanes</taxon>
    </lineage>
</organism>
<comment type="caution">
    <text evidence="1">The sequence shown here is derived from an EMBL/GenBank/DDBJ whole genome shotgun (WGS) entry which is preliminary data.</text>
</comment>
<evidence type="ECO:0000313" key="1">
    <source>
        <dbReference type="EMBL" id="GID70928.1"/>
    </source>
</evidence>
<accession>A0A919MAV7</accession>
<gene>
    <name evidence="1" type="ORF">Acy02nite_88090</name>
</gene>
<dbReference type="EMBL" id="BOMH01000088">
    <property type="protein sequence ID" value="GID70928.1"/>
    <property type="molecule type" value="Genomic_DNA"/>
</dbReference>
<proteinExistence type="predicted"/>
<sequence>MFAFDEFGPLAIRPQAGSGWAPKNHPRQLPANYHKLHGVRQFHGCYSVSTTNSGASCTAARAR</sequence>
<dbReference type="AlphaFoldDB" id="A0A919MAV7"/>
<keyword evidence="2" id="KW-1185">Reference proteome</keyword>
<dbReference type="Proteomes" id="UP000619479">
    <property type="component" value="Unassembled WGS sequence"/>
</dbReference>
<protein>
    <submittedName>
        <fullName evidence="1">Uncharacterized protein</fullName>
    </submittedName>
</protein>
<evidence type="ECO:0000313" key="2">
    <source>
        <dbReference type="Proteomes" id="UP000619479"/>
    </source>
</evidence>
<reference evidence="1" key="1">
    <citation type="submission" date="2021-01" db="EMBL/GenBank/DDBJ databases">
        <title>Whole genome shotgun sequence of Actinoplanes cyaneus NBRC 14990.</title>
        <authorList>
            <person name="Komaki H."/>
            <person name="Tamura T."/>
        </authorList>
    </citation>
    <scope>NUCLEOTIDE SEQUENCE</scope>
    <source>
        <strain evidence="1">NBRC 14990</strain>
    </source>
</reference>